<sequence length="155" mass="17341">MKRLLLISMLAIIVSACSDDELGSSSSLRKGAYASLFYVTESFDPSLLGTHGVFMNLRYYNETWEFYIGPLHYDDVTVKNNIITAIRIDSNLFGENGEDCTWTMTDVVTFSPTGSSGGDRIDGWNYIDIEFSNCNPVIDPYSLEAYILGVNIDIF</sequence>
<dbReference type="PROSITE" id="PS51257">
    <property type="entry name" value="PROKAR_LIPOPROTEIN"/>
    <property type="match status" value="1"/>
</dbReference>
<evidence type="ECO:0008006" key="2">
    <source>
        <dbReference type="Google" id="ProtNLM"/>
    </source>
</evidence>
<proteinExistence type="predicted"/>
<reference evidence="1" key="1">
    <citation type="journal article" date="2015" name="Nature">
        <title>Complex archaea that bridge the gap between prokaryotes and eukaryotes.</title>
        <authorList>
            <person name="Spang A."/>
            <person name="Saw J.H."/>
            <person name="Jorgensen S.L."/>
            <person name="Zaremba-Niedzwiedzka K."/>
            <person name="Martijn J."/>
            <person name="Lind A.E."/>
            <person name="van Eijk R."/>
            <person name="Schleper C."/>
            <person name="Guy L."/>
            <person name="Ettema T.J."/>
        </authorList>
    </citation>
    <scope>NUCLEOTIDE SEQUENCE</scope>
</reference>
<protein>
    <recommendedName>
        <fullName evidence="2">Lipoprotein</fullName>
    </recommendedName>
</protein>
<gene>
    <name evidence="1" type="ORF">LCGC14_1165310</name>
</gene>
<accession>A0A0F9LWD0</accession>
<comment type="caution">
    <text evidence="1">The sequence shown here is derived from an EMBL/GenBank/DDBJ whole genome shotgun (WGS) entry which is preliminary data.</text>
</comment>
<dbReference type="EMBL" id="LAZR01005715">
    <property type="protein sequence ID" value="KKM97713.1"/>
    <property type="molecule type" value="Genomic_DNA"/>
</dbReference>
<dbReference type="AlphaFoldDB" id="A0A0F9LWD0"/>
<evidence type="ECO:0000313" key="1">
    <source>
        <dbReference type="EMBL" id="KKM97713.1"/>
    </source>
</evidence>
<organism evidence="1">
    <name type="scientific">marine sediment metagenome</name>
    <dbReference type="NCBI Taxonomy" id="412755"/>
    <lineage>
        <taxon>unclassified sequences</taxon>
        <taxon>metagenomes</taxon>
        <taxon>ecological metagenomes</taxon>
    </lineage>
</organism>
<name>A0A0F9LWD0_9ZZZZ</name>